<evidence type="ECO:0000313" key="1">
    <source>
        <dbReference type="EMBL" id="KAJ1256077.1"/>
    </source>
</evidence>
<dbReference type="Proteomes" id="UP001164776">
    <property type="component" value="Unassembled WGS sequence"/>
</dbReference>
<evidence type="ECO:0000313" key="2">
    <source>
        <dbReference type="Proteomes" id="UP001164776"/>
    </source>
</evidence>
<comment type="caution">
    <text evidence="1">The sequence shown here is derived from an EMBL/GenBank/DDBJ whole genome shotgun (WGS) entry which is preliminary data.</text>
</comment>
<name>A0A9W8CFR0_9POAL</name>
<dbReference type="AlphaFoldDB" id="A0A9W8CFR0"/>
<reference evidence="1 2" key="1">
    <citation type="submission" date="2022-10" db="EMBL/GenBank/DDBJ databases">
        <title>WGS assembly of Paspalum vaginatum 540-79.</title>
        <authorList>
            <person name="Sun G."/>
            <person name="Wase N."/>
            <person name="Shu S."/>
            <person name="Jenkins J."/>
            <person name="Zhou B."/>
            <person name="Torres-Rodriguez J."/>
            <person name="Chen C."/>
            <person name="Sandor L."/>
            <person name="Plott C."/>
            <person name="Yoshinga Y."/>
            <person name="Daum C."/>
            <person name="Qi P."/>
            <person name="Barry K."/>
            <person name="Lipzen A."/>
            <person name="Berry L."/>
            <person name="Pedersen C."/>
            <person name="Gottilla T."/>
            <person name="Foltz A."/>
            <person name="Yu H."/>
            <person name="O'Malley R."/>
            <person name="Zhang C."/>
            <person name="Devos K."/>
            <person name="Sigmon B."/>
            <person name="Yu B."/>
            <person name="Obata T."/>
            <person name="Schmutz J."/>
            <person name="Schnable J."/>
        </authorList>
    </citation>
    <scope>NUCLEOTIDE SEQUENCE [LARGE SCALE GENOMIC DNA]</scope>
    <source>
        <strain evidence="2">cv. 540-79</strain>
    </source>
</reference>
<organism evidence="1 2">
    <name type="scientific">Paspalum vaginatum</name>
    <name type="common">seashore paspalum</name>
    <dbReference type="NCBI Taxonomy" id="158149"/>
    <lineage>
        <taxon>Eukaryota</taxon>
        <taxon>Viridiplantae</taxon>
        <taxon>Streptophyta</taxon>
        <taxon>Embryophyta</taxon>
        <taxon>Tracheophyta</taxon>
        <taxon>Spermatophyta</taxon>
        <taxon>Magnoliopsida</taxon>
        <taxon>Liliopsida</taxon>
        <taxon>Poales</taxon>
        <taxon>Poaceae</taxon>
        <taxon>PACMAD clade</taxon>
        <taxon>Panicoideae</taxon>
        <taxon>Andropogonodae</taxon>
        <taxon>Paspaleae</taxon>
        <taxon>Paspalinae</taxon>
        <taxon>Paspalum</taxon>
    </lineage>
</organism>
<keyword evidence="2" id="KW-1185">Reference proteome</keyword>
<dbReference type="EMBL" id="MU629557">
    <property type="protein sequence ID" value="KAJ1256077.1"/>
    <property type="molecule type" value="Genomic_DNA"/>
</dbReference>
<protein>
    <submittedName>
        <fullName evidence="1">Uncharacterized protein</fullName>
    </submittedName>
</protein>
<gene>
    <name evidence="1" type="ORF">BS78_K088100</name>
</gene>
<sequence length="102" mass="10870">MTTTACCASALATERAPVVQVHDEFRWLYDSVSVTSPTSSSDANTDEMLLYGAMLGARRRPGAACVWQGARQRPGTACPLAFFYFSFDTAGAAPAELLSGSR</sequence>
<proteinExistence type="predicted"/>
<accession>A0A9W8CFR0</accession>